<dbReference type="RefSeq" id="WP_071777816.1">
    <property type="nucleotide sequence ID" value="NZ_CM001402.1"/>
</dbReference>
<dbReference type="PANTHER" id="PTHR42990:SF1">
    <property type="entry name" value="AAA+ ATPASE DOMAIN-CONTAINING PROTEIN"/>
    <property type="match status" value="1"/>
</dbReference>
<proteinExistence type="predicted"/>
<dbReference type="AlphaFoldDB" id="A0A1J1C6W2"/>
<gene>
    <name evidence="1" type="ORF">Cabys_873</name>
</gene>
<dbReference type="EMBL" id="CP018099">
    <property type="protein sequence ID" value="APF17624.1"/>
    <property type="molecule type" value="Genomic_DNA"/>
</dbReference>
<protein>
    <submittedName>
        <fullName evidence="1">Uncharacterized protein</fullName>
    </submittedName>
</protein>
<sequence length="105" mass="12040">MPFSLEEEEILSLLKNVLTKILYSDLPAIHDLRTSELQIIEKLVQFIGKAEIDGINYTSLSRNLGITKYKAERYVQLLERAFILNVVLPIGTNVLREPRITMNLP</sequence>
<dbReference type="PANTHER" id="PTHR42990">
    <property type="entry name" value="ATPASE"/>
    <property type="match status" value="1"/>
</dbReference>
<evidence type="ECO:0000313" key="1">
    <source>
        <dbReference type="EMBL" id="APF17624.1"/>
    </source>
</evidence>
<reference evidence="1 2" key="1">
    <citation type="submission" date="2016-11" db="EMBL/GenBank/DDBJ databases">
        <title>Genomic analysis of Caldithrix abyssi and proposal of a novel bacterial phylum Caldithrichaeota.</title>
        <authorList>
            <person name="Kublanov I."/>
            <person name="Sigalova O."/>
            <person name="Gavrilov S."/>
            <person name="Lebedinsky A."/>
            <person name="Ivanova N."/>
            <person name="Daum C."/>
            <person name="Reddy T."/>
            <person name="Klenk H.P."/>
            <person name="Goker M."/>
            <person name="Reva O."/>
            <person name="Miroshnichenko M."/>
            <person name="Kyprides N."/>
            <person name="Woyke T."/>
            <person name="Gelfand M."/>
        </authorList>
    </citation>
    <scope>NUCLEOTIDE SEQUENCE [LARGE SCALE GENOMIC DNA]</scope>
    <source>
        <strain evidence="1 2">LF13</strain>
    </source>
</reference>
<organism evidence="1 2">
    <name type="scientific">Caldithrix abyssi DSM 13497</name>
    <dbReference type="NCBI Taxonomy" id="880073"/>
    <lineage>
        <taxon>Bacteria</taxon>
        <taxon>Pseudomonadati</taxon>
        <taxon>Calditrichota</taxon>
        <taxon>Calditrichia</taxon>
        <taxon>Calditrichales</taxon>
        <taxon>Calditrichaceae</taxon>
        <taxon>Caldithrix</taxon>
    </lineage>
</organism>
<evidence type="ECO:0000313" key="2">
    <source>
        <dbReference type="Proteomes" id="UP000183868"/>
    </source>
</evidence>
<dbReference type="Proteomes" id="UP000183868">
    <property type="component" value="Chromosome"/>
</dbReference>
<name>A0A1J1C6W2_CALAY</name>
<dbReference type="KEGG" id="caby:Cabys_873"/>
<accession>A0A1J1C6W2</accession>